<feature type="compositionally biased region" description="Basic and acidic residues" evidence="4">
    <location>
        <begin position="124"/>
        <end position="133"/>
    </location>
</feature>
<keyword evidence="2" id="KW-0694">RNA-binding</keyword>
<dbReference type="PROSITE" id="PS50889">
    <property type="entry name" value="S4"/>
    <property type="match status" value="1"/>
</dbReference>
<comment type="similarity">
    <text evidence="1">Belongs to the HSP15 family.</text>
</comment>
<gene>
    <name evidence="6" type="ORF">METZ01_LOCUS468299</name>
</gene>
<dbReference type="AlphaFoldDB" id="A0A383B7Q6"/>
<accession>A0A383B7Q6</accession>
<dbReference type="GO" id="GO:0003727">
    <property type="term" value="F:single-stranded RNA binding"/>
    <property type="evidence" value="ECO:0007669"/>
    <property type="project" value="InterPro"/>
</dbReference>
<evidence type="ECO:0000313" key="6">
    <source>
        <dbReference type="EMBL" id="SVE15445.1"/>
    </source>
</evidence>
<dbReference type="GO" id="GO:0003677">
    <property type="term" value="F:DNA binding"/>
    <property type="evidence" value="ECO:0007669"/>
    <property type="project" value="UniProtKB-KW"/>
</dbReference>
<organism evidence="6">
    <name type="scientific">marine metagenome</name>
    <dbReference type="NCBI Taxonomy" id="408172"/>
    <lineage>
        <taxon>unclassified sequences</taxon>
        <taxon>metagenomes</taxon>
        <taxon>ecological metagenomes</taxon>
    </lineage>
</organism>
<name>A0A383B7Q6_9ZZZZ</name>
<keyword evidence="3" id="KW-0238">DNA-binding</keyword>
<dbReference type="SUPFAM" id="SSF55174">
    <property type="entry name" value="Alpha-L RNA-binding motif"/>
    <property type="match status" value="1"/>
</dbReference>
<protein>
    <recommendedName>
        <fullName evidence="5">RNA-binding S4 domain-containing protein</fullName>
    </recommendedName>
</protein>
<evidence type="ECO:0000259" key="5">
    <source>
        <dbReference type="SMART" id="SM00363"/>
    </source>
</evidence>
<evidence type="ECO:0000256" key="3">
    <source>
        <dbReference type="ARBA" id="ARBA00023125"/>
    </source>
</evidence>
<reference evidence="6" key="1">
    <citation type="submission" date="2018-05" db="EMBL/GenBank/DDBJ databases">
        <authorList>
            <person name="Lanie J.A."/>
            <person name="Ng W.-L."/>
            <person name="Kazmierczak K.M."/>
            <person name="Andrzejewski T.M."/>
            <person name="Davidsen T.M."/>
            <person name="Wayne K.J."/>
            <person name="Tettelin H."/>
            <person name="Glass J.I."/>
            <person name="Rusch D."/>
            <person name="Podicherti R."/>
            <person name="Tsui H.-C.T."/>
            <person name="Winkler M.E."/>
        </authorList>
    </citation>
    <scope>NUCLEOTIDE SEQUENCE</scope>
</reference>
<dbReference type="InterPro" id="IPR025708">
    <property type="entry name" value="HSP15"/>
</dbReference>
<dbReference type="EMBL" id="UINC01197786">
    <property type="protein sequence ID" value="SVE15445.1"/>
    <property type="molecule type" value="Genomic_DNA"/>
</dbReference>
<dbReference type="GO" id="GO:0034605">
    <property type="term" value="P:cellular response to heat"/>
    <property type="evidence" value="ECO:0007669"/>
    <property type="project" value="InterPro"/>
</dbReference>
<evidence type="ECO:0000256" key="1">
    <source>
        <dbReference type="ARBA" id="ARBA00008396"/>
    </source>
</evidence>
<feature type="region of interest" description="Disordered" evidence="4">
    <location>
        <begin position="88"/>
        <end position="133"/>
    </location>
</feature>
<proteinExistence type="inferred from homology"/>
<evidence type="ECO:0000256" key="2">
    <source>
        <dbReference type="ARBA" id="ARBA00022884"/>
    </source>
</evidence>
<dbReference type="SMART" id="SM00363">
    <property type="entry name" value="S4"/>
    <property type="match status" value="1"/>
</dbReference>
<evidence type="ECO:0000256" key="4">
    <source>
        <dbReference type="SAM" id="MobiDB-lite"/>
    </source>
</evidence>
<dbReference type="Pfam" id="PF01479">
    <property type="entry name" value="S4"/>
    <property type="match status" value="1"/>
</dbReference>
<dbReference type="InterPro" id="IPR002942">
    <property type="entry name" value="S4_RNA-bd"/>
</dbReference>
<dbReference type="GO" id="GO:0043023">
    <property type="term" value="F:ribosomal large subunit binding"/>
    <property type="evidence" value="ECO:0007669"/>
    <property type="project" value="InterPro"/>
</dbReference>
<dbReference type="Gene3D" id="3.10.290.10">
    <property type="entry name" value="RNA-binding S4 domain"/>
    <property type="match status" value="1"/>
</dbReference>
<feature type="domain" description="RNA-binding S4" evidence="5">
    <location>
        <begin position="10"/>
        <end position="75"/>
    </location>
</feature>
<sequence length="133" mass="15253">MKQAKVVENCRVDKWLWATRLYKTRSQATAACKAGKVKIKDVKVKPARMVNSGEVVTVRKDGILQTVKVIQALEKRVGAKFVPDHLEDLTPNEEYEASRERNRGQGFRQPQGVGRPTKRRRRMLDKFFGKAQD</sequence>
<dbReference type="InterPro" id="IPR036986">
    <property type="entry name" value="S4_RNA-bd_sf"/>
</dbReference>
<dbReference type="PIRSF" id="PIRSF016821">
    <property type="entry name" value="HSP15"/>
    <property type="match status" value="1"/>
</dbReference>